<dbReference type="Proteomes" id="UP000217790">
    <property type="component" value="Unassembled WGS sequence"/>
</dbReference>
<proteinExistence type="predicted"/>
<protein>
    <submittedName>
        <fullName evidence="1">Uncharacterized protein</fullName>
    </submittedName>
</protein>
<dbReference type="EMBL" id="KZ293659">
    <property type="protein sequence ID" value="PBK92369.1"/>
    <property type="molecule type" value="Genomic_DNA"/>
</dbReference>
<dbReference type="AlphaFoldDB" id="A0A2H3DAX0"/>
<evidence type="ECO:0000313" key="1">
    <source>
        <dbReference type="EMBL" id="PBK92369.1"/>
    </source>
</evidence>
<name>A0A2H3DAX0_ARMGA</name>
<gene>
    <name evidence="1" type="ORF">ARMGADRAFT_1063766</name>
</gene>
<reference evidence="2" key="1">
    <citation type="journal article" date="2017" name="Nat. Ecol. Evol.">
        <title>Genome expansion and lineage-specific genetic innovations in the forest pathogenic fungi Armillaria.</title>
        <authorList>
            <person name="Sipos G."/>
            <person name="Prasanna A.N."/>
            <person name="Walter M.C."/>
            <person name="O'Connor E."/>
            <person name="Balint B."/>
            <person name="Krizsan K."/>
            <person name="Kiss B."/>
            <person name="Hess J."/>
            <person name="Varga T."/>
            <person name="Slot J."/>
            <person name="Riley R."/>
            <person name="Boka B."/>
            <person name="Rigling D."/>
            <person name="Barry K."/>
            <person name="Lee J."/>
            <person name="Mihaltcheva S."/>
            <person name="LaButti K."/>
            <person name="Lipzen A."/>
            <person name="Waldron R."/>
            <person name="Moloney N.M."/>
            <person name="Sperisen C."/>
            <person name="Kredics L."/>
            <person name="Vagvoelgyi C."/>
            <person name="Patrignani A."/>
            <person name="Fitzpatrick D."/>
            <person name="Nagy I."/>
            <person name="Doyle S."/>
            <person name="Anderson J.B."/>
            <person name="Grigoriev I.V."/>
            <person name="Gueldener U."/>
            <person name="Muensterkoetter M."/>
            <person name="Nagy L.G."/>
        </authorList>
    </citation>
    <scope>NUCLEOTIDE SEQUENCE [LARGE SCALE GENOMIC DNA]</scope>
    <source>
        <strain evidence="2">Ar21-2</strain>
    </source>
</reference>
<organism evidence="1 2">
    <name type="scientific">Armillaria gallica</name>
    <name type="common">Bulbous honey fungus</name>
    <name type="synonym">Armillaria bulbosa</name>
    <dbReference type="NCBI Taxonomy" id="47427"/>
    <lineage>
        <taxon>Eukaryota</taxon>
        <taxon>Fungi</taxon>
        <taxon>Dikarya</taxon>
        <taxon>Basidiomycota</taxon>
        <taxon>Agaricomycotina</taxon>
        <taxon>Agaricomycetes</taxon>
        <taxon>Agaricomycetidae</taxon>
        <taxon>Agaricales</taxon>
        <taxon>Marasmiineae</taxon>
        <taxon>Physalacriaceae</taxon>
        <taxon>Armillaria</taxon>
    </lineage>
</organism>
<accession>A0A2H3DAX0</accession>
<sequence>MDWNNIFFQPDDQDTIGYLKAGPTVCLHMQPPTATSTRRVDKSTITKALTISHKAPSEADAAVIIRKEYPSRTPSGYAMEFSRLFDIPMNGHGEFRVCRIEPKDPLQRQALVPITALEFKSLHRDIDGPMLAVVRASDNQLNLEDFGNNISYLRDHSMLIAINGQSTFANVLAYVEVYFLLCQFRSSLPIRDVYQERGVLFSFILRENLNLMAYWASSG</sequence>
<keyword evidence="2" id="KW-1185">Reference proteome</keyword>
<dbReference type="InParanoid" id="A0A2H3DAX0"/>
<evidence type="ECO:0000313" key="2">
    <source>
        <dbReference type="Proteomes" id="UP000217790"/>
    </source>
</evidence>